<keyword evidence="5" id="KW-1185">Reference proteome</keyword>
<dbReference type="EMBL" id="JH660645">
    <property type="protein sequence ID" value="EIM26667.1"/>
    <property type="molecule type" value="Genomic_DNA"/>
</dbReference>
<feature type="domain" description="ParB-like N-terminal" evidence="3">
    <location>
        <begin position="65"/>
        <end position="157"/>
    </location>
</feature>
<feature type="region of interest" description="Disordered" evidence="2">
    <location>
        <begin position="1"/>
        <end position="48"/>
    </location>
</feature>
<dbReference type="InterPro" id="IPR004437">
    <property type="entry name" value="ParB/RepB/Spo0J"/>
</dbReference>
<dbReference type="NCBIfam" id="TIGR03454">
    <property type="entry name" value="partition_RepB"/>
    <property type="match status" value="1"/>
</dbReference>
<evidence type="ECO:0000313" key="5">
    <source>
        <dbReference type="Proteomes" id="UP000003947"/>
    </source>
</evidence>
<dbReference type="InterPro" id="IPR011111">
    <property type="entry name" value="Plasmid_RepB"/>
</dbReference>
<dbReference type="GO" id="GO:0003677">
    <property type="term" value="F:DNA binding"/>
    <property type="evidence" value="ECO:0007669"/>
    <property type="project" value="InterPro"/>
</dbReference>
<dbReference type="OrthoDB" id="7908920at2"/>
<dbReference type="SUPFAM" id="SSF110849">
    <property type="entry name" value="ParB/Sulfiredoxin"/>
    <property type="match status" value="1"/>
</dbReference>
<dbReference type="GO" id="GO:0007059">
    <property type="term" value="P:chromosome segregation"/>
    <property type="evidence" value="ECO:0007669"/>
    <property type="project" value="TreeGrafter"/>
</dbReference>
<comment type="similarity">
    <text evidence="1">Belongs to the ParB family.</text>
</comment>
<proteinExistence type="inferred from homology"/>
<dbReference type="Proteomes" id="UP000003947">
    <property type="component" value="Unassembled WGS sequence"/>
</dbReference>
<dbReference type="GO" id="GO:0005694">
    <property type="term" value="C:chromosome"/>
    <property type="evidence" value="ECO:0007669"/>
    <property type="project" value="TreeGrafter"/>
</dbReference>
<dbReference type="InterPro" id="IPR003115">
    <property type="entry name" value="ParB_N"/>
</dbReference>
<dbReference type="NCBIfam" id="TIGR00180">
    <property type="entry name" value="parB_part"/>
    <property type="match status" value="1"/>
</dbReference>
<dbReference type="CDD" id="cd16405">
    <property type="entry name" value="RepB_like_N"/>
    <property type="match status" value="1"/>
</dbReference>
<dbReference type="PANTHER" id="PTHR33375">
    <property type="entry name" value="CHROMOSOME-PARTITIONING PROTEIN PARB-RELATED"/>
    <property type="match status" value="1"/>
</dbReference>
<dbReference type="SMART" id="SM00470">
    <property type="entry name" value="ParB"/>
    <property type="match status" value="1"/>
</dbReference>
<dbReference type="STRING" id="864069.MicloDRAFT_00032170"/>
<dbReference type="PANTHER" id="PTHR33375:SF1">
    <property type="entry name" value="CHROMOSOME-PARTITIONING PROTEIN PARB-RELATED"/>
    <property type="match status" value="1"/>
</dbReference>
<gene>
    <name evidence="4" type="ORF">MicloDRAFT_00032170</name>
</gene>
<dbReference type="Gene3D" id="1.10.10.2830">
    <property type="match status" value="1"/>
</dbReference>
<dbReference type="AlphaFoldDB" id="I4YRS5"/>
<dbReference type="eggNOG" id="COG1475">
    <property type="taxonomic scope" value="Bacteria"/>
</dbReference>
<dbReference type="HOGENOM" id="CLU_069128_0_0_5"/>
<dbReference type="InterPro" id="IPR050336">
    <property type="entry name" value="Chromosome_partition/occlusion"/>
</dbReference>
<reference evidence="4 5" key="1">
    <citation type="submission" date="2012-02" db="EMBL/GenBank/DDBJ databases">
        <title>Improved High-Quality Draft sequence of Microvirga sp. WSM3557.</title>
        <authorList>
            <consortium name="US DOE Joint Genome Institute"/>
            <person name="Lucas S."/>
            <person name="Han J."/>
            <person name="Lapidus A."/>
            <person name="Cheng J.-F."/>
            <person name="Goodwin L."/>
            <person name="Pitluck S."/>
            <person name="Peters L."/>
            <person name="Zhang X."/>
            <person name="Detter J.C."/>
            <person name="Han C."/>
            <person name="Tapia R."/>
            <person name="Land M."/>
            <person name="Hauser L."/>
            <person name="Kyrpides N."/>
            <person name="Ivanova N."/>
            <person name="Pagani I."/>
            <person name="Brau L."/>
            <person name="Yates R."/>
            <person name="O'Hara G."/>
            <person name="Rui T."/>
            <person name="Howieson J."/>
            <person name="Reeve W."/>
            <person name="Woyke T."/>
        </authorList>
    </citation>
    <scope>NUCLEOTIDE SEQUENCE [LARGE SCALE GENOMIC DNA]</scope>
    <source>
        <strain evidence="4 5">WSM3557</strain>
    </source>
</reference>
<dbReference type="InterPro" id="IPR017819">
    <property type="entry name" value="Plasmid_partition_RepB"/>
</dbReference>
<sequence>MNKRMDAIRSAINNHQSDVLSSDNKPAPLPRVSSGSVRSMKESFSGVERENEELREKLAAAVVVQEIDPNLIDPSPIADRFREHEDAGFEALKESIKARGQEVPVLLRVHPTEAGRYQSAYGHRRIRAARELGKPVRAVVRALTDEDLVVAQGVENSARQDLSFIERAVFAARLEDAGHERSVVQDALSIDRAEASKLVSVAKAVPADIIEAIGRAPKIGRPRWQALVDAMKVHRGAVKAIRAVISKPDFLARDTDARFLKVLSVATHAADEAPNRKAEALTVVAATGRKIARVTSSGRDVKISFDRGLDAAFASFLVEQIPTLFASYTEVNGKGEDGEGDALANEQREQE</sequence>
<evidence type="ECO:0000256" key="2">
    <source>
        <dbReference type="SAM" id="MobiDB-lite"/>
    </source>
</evidence>
<feature type="region of interest" description="Disordered" evidence="2">
    <location>
        <begin position="332"/>
        <end position="351"/>
    </location>
</feature>
<protein>
    <submittedName>
        <fullName evidence="4">Plasmid partitioning protein RepB</fullName>
    </submittedName>
</protein>
<dbReference type="PATRIC" id="fig|864069.3.peg.3494"/>
<dbReference type="Gene3D" id="3.90.1530.30">
    <property type="match status" value="1"/>
</dbReference>
<dbReference type="Pfam" id="PF07506">
    <property type="entry name" value="RepB"/>
    <property type="match status" value="1"/>
</dbReference>
<feature type="compositionally biased region" description="Polar residues" evidence="2">
    <location>
        <begin position="11"/>
        <end position="24"/>
    </location>
</feature>
<name>I4YRS5_9HYPH</name>
<evidence type="ECO:0000259" key="3">
    <source>
        <dbReference type="SMART" id="SM00470"/>
    </source>
</evidence>
<accession>I4YRS5</accession>
<evidence type="ECO:0000256" key="1">
    <source>
        <dbReference type="ARBA" id="ARBA00006295"/>
    </source>
</evidence>
<dbReference type="Pfam" id="PF02195">
    <property type="entry name" value="ParB_N"/>
    <property type="match status" value="1"/>
</dbReference>
<dbReference type="SUPFAM" id="SSF109709">
    <property type="entry name" value="KorB DNA-binding domain-like"/>
    <property type="match status" value="1"/>
</dbReference>
<dbReference type="InterPro" id="IPR037972">
    <property type="entry name" value="RepB_N"/>
</dbReference>
<evidence type="ECO:0000313" key="4">
    <source>
        <dbReference type="EMBL" id="EIM26667.1"/>
    </source>
</evidence>
<dbReference type="RefSeq" id="WP_009762718.1">
    <property type="nucleotide sequence ID" value="NZ_JH660645.1"/>
</dbReference>
<organism evidence="4 5">
    <name type="scientific">Microvirga lotononidis</name>
    <dbReference type="NCBI Taxonomy" id="864069"/>
    <lineage>
        <taxon>Bacteria</taxon>
        <taxon>Pseudomonadati</taxon>
        <taxon>Pseudomonadota</taxon>
        <taxon>Alphaproteobacteria</taxon>
        <taxon>Hyphomicrobiales</taxon>
        <taxon>Methylobacteriaceae</taxon>
        <taxon>Microvirga</taxon>
    </lineage>
</organism>
<dbReference type="InterPro" id="IPR036086">
    <property type="entry name" value="ParB/Sulfiredoxin_sf"/>
</dbReference>